<evidence type="ECO:0000313" key="4">
    <source>
        <dbReference type="Proteomes" id="UP000236751"/>
    </source>
</evidence>
<keyword evidence="3" id="KW-1185">Reference proteome</keyword>
<dbReference type="HOGENOM" id="CLU_775748_0_0_4"/>
<reference evidence="2 4" key="4">
    <citation type="submission" date="2016-10" db="EMBL/GenBank/DDBJ databases">
        <authorList>
            <person name="de Groot N.N."/>
        </authorList>
    </citation>
    <scope>NUCLEOTIDE SEQUENCE [LARGE SCALE GENOMIC DNA]</scope>
    <source>
        <strain evidence="2 4">Nl13</strain>
    </source>
</reference>
<proteinExistence type="predicted"/>
<dbReference type="KEGG" id="nmu:Nmul_A1724"/>
<evidence type="ECO:0000313" key="2">
    <source>
        <dbReference type="EMBL" id="SEF84433.1"/>
    </source>
</evidence>
<evidence type="ECO:0000313" key="1">
    <source>
        <dbReference type="EMBL" id="ABB75022.1"/>
    </source>
</evidence>
<name>Q2Y899_NITMU</name>
<dbReference type="Proteomes" id="UP000002718">
    <property type="component" value="Chromosome"/>
</dbReference>
<reference evidence="3" key="2">
    <citation type="submission" date="2005-08" db="EMBL/GenBank/DDBJ databases">
        <title>Complete sequence of chromosome 1 of Nitrosospira multiformis ATCC 25196.</title>
        <authorList>
            <person name="Copeland A."/>
            <person name="Lucas S."/>
            <person name="Lapidus A."/>
            <person name="Barry K."/>
            <person name="Detter J.C."/>
            <person name="Glavina T."/>
            <person name="Hammon N."/>
            <person name="Israni S."/>
            <person name="Pitluck S."/>
            <person name="Chain P."/>
            <person name="Malfatti S."/>
            <person name="Shin M."/>
            <person name="Vergez L."/>
            <person name="Schmutz J."/>
            <person name="Larimer F."/>
            <person name="Land M."/>
            <person name="Hauser L."/>
            <person name="Kyrpides N."/>
            <person name="Lykidis A."/>
            <person name="Richardson P."/>
        </authorList>
    </citation>
    <scope>NUCLEOTIDE SEQUENCE [LARGE SCALE GENOMIC DNA]</scope>
    <source>
        <strain evidence="3">ATCC 25196 / NCIMB 11849 / C 71</strain>
    </source>
</reference>
<dbReference type="OrthoDB" id="8564700at2"/>
<dbReference type="RefSeq" id="WP_011381042.1">
    <property type="nucleotide sequence ID" value="NC_007614.1"/>
</dbReference>
<evidence type="ECO:0000313" key="3">
    <source>
        <dbReference type="Proteomes" id="UP000002718"/>
    </source>
</evidence>
<reference evidence="1 3" key="3">
    <citation type="journal article" date="2008" name="Appl. Environ. Microbiol.">
        <title>Complete genome sequence of Nitrosospira multiformis, an ammonia-oxidizing bacterium from the soil environment.</title>
        <authorList>
            <person name="Norton J.M."/>
            <person name="Klotz M.G."/>
            <person name="Stein L.Y."/>
            <person name="Arp D.J."/>
            <person name="Bottomley P.J."/>
            <person name="Chain P.S."/>
            <person name="Hauser L.J."/>
            <person name="Land M.L."/>
            <person name="Larimer F.W."/>
            <person name="Shin M.W."/>
            <person name="Starkenburg S.R."/>
        </authorList>
    </citation>
    <scope>NUCLEOTIDE SEQUENCE [LARGE SCALE GENOMIC DNA]</scope>
    <source>
        <strain evidence="1">ATCC 25196</strain>
        <strain evidence="3">ATCC 25196 / NCIMB 11849 / C 71</strain>
    </source>
</reference>
<gene>
    <name evidence="1" type="ordered locus">Nmul_A1724</name>
    <name evidence="2" type="ORF">SAMN05216403_11151</name>
</gene>
<reference evidence="1" key="1">
    <citation type="submission" date="2005-08" db="EMBL/GenBank/DDBJ databases">
        <title>Complete sequence of Chromosome 1 of Nitrosospira multiformis ATCC 25196.</title>
        <authorList>
            <consortium name="US DOE Joint Genome Institute"/>
            <person name="Copeland A."/>
            <person name="Lucas S."/>
            <person name="Lapidus A."/>
            <person name="Barry K."/>
            <person name="Detter J.C."/>
            <person name="Glavina T."/>
            <person name="Hammon N."/>
            <person name="Israni S."/>
            <person name="Pitluck S."/>
            <person name="Chain P."/>
            <person name="Malfatti S."/>
            <person name="Shin M."/>
            <person name="Vergez L."/>
            <person name="Schmutz J."/>
            <person name="Larimer F."/>
            <person name="Land M."/>
            <person name="Hauser L."/>
            <person name="Kyrpides N."/>
            <person name="Lykidis A."/>
            <person name="Richardson P."/>
        </authorList>
    </citation>
    <scope>NUCLEOTIDE SEQUENCE</scope>
    <source>
        <strain evidence="1">ATCC 25196</strain>
    </source>
</reference>
<dbReference type="EMBL" id="FNVK01000011">
    <property type="protein sequence ID" value="SEF84433.1"/>
    <property type="molecule type" value="Genomic_DNA"/>
</dbReference>
<organism evidence="1 3">
    <name type="scientific">Nitrosospira multiformis (strain ATCC 25196 / NCIMB 11849 / C 71)</name>
    <dbReference type="NCBI Taxonomy" id="323848"/>
    <lineage>
        <taxon>Bacteria</taxon>
        <taxon>Pseudomonadati</taxon>
        <taxon>Pseudomonadota</taxon>
        <taxon>Betaproteobacteria</taxon>
        <taxon>Nitrosomonadales</taxon>
        <taxon>Nitrosomonadaceae</taxon>
        <taxon>Nitrosospira</taxon>
    </lineage>
</organism>
<dbReference type="AlphaFoldDB" id="Q2Y899"/>
<accession>Q2Y899</accession>
<protein>
    <submittedName>
        <fullName evidence="1">Uncharacterized protein</fullName>
    </submittedName>
</protein>
<sequence length="357" mass="40670">MQTQTQSRELKELYNTWCDCHSKGYKKDIKHIYRVGEQPVQTLYRGKPVSRGVQSAALLVWLDSGLASFVEVCSTGTGMKTLTNVVPMKELSPNGGQLNYLISGGRVYASAKSWARALQVPDAMKVWFETGLIRTALLNKNVMDGELEMIYKGVLVYRWHIVAEQLRVFDRQWYQTQFKGRPKQEQRDIERFHDNYERLVHWGYDLQERALSQGISSSSLPGSPVTQETLLEIIRQIIAPRLGDHDKKLHEQDVVIAELREAVSALRDQNAFISVKQAIAEQGLDSSLMPLYPNSRENLSSLVGHFLKRRGVEQGPNIVARLDGKSLSTEMNTYRRGDIYAALNEFKDVKQLDLNIE</sequence>
<dbReference type="EMBL" id="CP000103">
    <property type="protein sequence ID" value="ABB75022.1"/>
    <property type="molecule type" value="Genomic_DNA"/>
</dbReference>
<dbReference type="Proteomes" id="UP000236751">
    <property type="component" value="Unassembled WGS sequence"/>
</dbReference>